<dbReference type="InterPro" id="IPR047919">
    <property type="entry name" value="SCO3374-like"/>
</dbReference>
<organism evidence="3 4">
    <name type="scientific">Yinghuangia aomiensis</name>
    <dbReference type="NCBI Taxonomy" id="676205"/>
    <lineage>
        <taxon>Bacteria</taxon>
        <taxon>Bacillati</taxon>
        <taxon>Actinomycetota</taxon>
        <taxon>Actinomycetes</taxon>
        <taxon>Kitasatosporales</taxon>
        <taxon>Streptomycetaceae</taxon>
        <taxon>Yinghuangia</taxon>
    </lineage>
</organism>
<gene>
    <name evidence="3" type="ORF">GCM10023205_51210</name>
</gene>
<dbReference type="EMBL" id="BAABHS010000019">
    <property type="protein sequence ID" value="GAA4977435.1"/>
    <property type="molecule type" value="Genomic_DNA"/>
</dbReference>
<feature type="region of interest" description="Disordered" evidence="1">
    <location>
        <begin position="36"/>
        <end position="58"/>
    </location>
</feature>
<comment type="caution">
    <text evidence="3">The sequence shown here is derived from an EMBL/GenBank/DDBJ whole genome shotgun (WGS) entry which is preliminary data.</text>
</comment>
<feature type="region of interest" description="Disordered" evidence="1">
    <location>
        <begin position="84"/>
        <end position="108"/>
    </location>
</feature>
<evidence type="ECO:0000313" key="3">
    <source>
        <dbReference type="EMBL" id="GAA4977435.1"/>
    </source>
</evidence>
<dbReference type="Proteomes" id="UP001500466">
    <property type="component" value="Unassembled WGS sequence"/>
</dbReference>
<keyword evidence="4" id="KW-1185">Reference proteome</keyword>
<sequence>MAATLLFAPRSAPVVPGPLDEALWYARSLGWPVLPERGRTGPGETAGADTGAAWPTDPRRAATAVPGQRTAGAAVCAAGRGGAADAAVGGTGSTGQGATTNGDAGSAPGTRVGATAGSVDPAVILGWWGPAPRRAVRLAAGVHFDVLDVPGRAGTHALRRAEQFGMPVGPVAATAGGRMQFFVAPGVAESLPELLDWLDWAGLDLDLRAFGAGDSVPAPSPWPATWLAPWPRAWEASRWLRAPAASRLRCAAGSAPEPLMAVDVRFPDVTRLLSGLAHACQQVRLLPRRCARTASLAGEGAA</sequence>
<evidence type="ECO:0000313" key="4">
    <source>
        <dbReference type="Proteomes" id="UP001500466"/>
    </source>
</evidence>
<dbReference type="NCBIfam" id="NF040464">
    <property type="entry name" value="SCO3374_fam"/>
    <property type="match status" value="1"/>
</dbReference>
<evidence type="ECO:0000259" key="2">
    <source>
        <dbReference type="Pfam" id="PF09250"/>
    </source>
</evidence>
<reference evidence="4" key="1">
    <citation type="journal article" date="2019" name="Int. J. Syst. Evol. Microbiol.">
        <title>The Global Catalogue of Microorganisms (GCM) 10K type strain sequencing project: providing services to taxonomists for standard genome sequencing and annotation.</title>
        <authorList>
            <consortium name="The Broad Institute Genomics Platform"/>
            <consortium name="The Broad Institute Genome Sequencing Center for Infectious Disease"/>
            <person name="Wu L."/>
            <person name="Ma J."/>
        </authorList>
    </citation>
    <scope>NUCLEOTIDE SEQUENCE [LARGE SCALE GENOMIC DNA]</scope>
    <source>
        <strain evidence="4">JCM 17986</strain>
    </source>
</reference>
<protein>
    <recommendedName>
        <fullName evidence="2">DNA primase/polymerase bifunctional N-terminal domain-containing protein</fullName>
    </recommendedName>
</protein>
<name>A0ABP9HSJ9_9ACTN</name>
<proteinExistence type="predicted"/>
<dbReference type="RefSeq" id="WP_345678025.1">
    <property type="nucleotide sequence ID" value="NZ_BAABHS010000019.1"/>
</dbReference>
<evidence type="ECO:0000256" key="1">
    <source>
        <dbReference type="SAM" id="MobiDB-lite"/>
    </source>
</evidence>
<dbReference type="InterPro" id="IPR015330">
    <property type="entry name" value="DNA_primase/pol_bifunc_N"/>
</dbReference>
<feature type="domain" description="DNA primase/polymerase bifunctional N-terminal" evidence="2">
    <location>
        <begin position="22"/>
        <end position="227"/>
    </location>
</feature>
<accession>A0ABP9HSJ9</accession>
<dbReference type="Pfam" id="PF09250">
    <property type="entry name" value="Prim-Pol"/>
    <property type="match status" value="1"/>
</dbReference>